<dbReference type="OrthoDB" id="73875at2759"/>
<evidence type="ECO:0000313" key="6">
    <source>
        <dbReference type="Proteomes" id="UP000005446"/>
    </source>
</evidence>
<proteinExistence type="predicted"/>
<keyword evidence="3" id="KW-0732">Signal</keyword>
<feature type="compositionally biased region" description="Polar residues" evidence="2">
    <location>
        <begin position="254"/>
        <end position="270"/>
    </location>
</feature>
<dbReference type="InParanoid" id="H0EKF5"/>
<dbReference type="PROSITE" id="PS51910">
    <property type="entry name" value="GH18_2"/>
    <property type="match status" value="1"/>
</dbReference>
<sequence>MRRTTVSTFLALAVGGLAWPTSLLETNSIPALAKRDVPMCGPSTGVSCVFDSGFNVVPQDSADVALYTKFTALKSSKLETWIAIGGGGSTTPWSSMVATSANRAKFITSLKAFLVKYGFQGVDLDWEVPLNTADKVGYTSLAKELRASFGTTYKISMAFPVDYGDMFYVDAKGMEPYLDWIGYMSYDIKNPDGTVAGHTDIVKVEDKALPFWFSGIPPAKLNLGLASYGHGYTLATRMTLRATRTLTSRMRLSAGQSKPMATSSDMSISGNAVPEA</sequence>
<dbReference type="Pfam" id="PF00704">
    <property type="entry name" value="Glyco_hydro_18"/>
    <property type="match status" value="1"/>
</dbReference>
<feature type="chain" id="PRO_5003531951" description="chitinase" evidence="3">
    <location>
        <begin position="19"/>
        <end position="276"/>
    </location>
</feature>
<dbReference type="GO" id="GO:0008843">
    <property type="term" value="F:endochitinase activity"/>
    <property type="evidence" value="ECO:0007669"/>
    <property type="project" value="UniProtKB-EC"/>
</dbReference>
<dbReference type="Proteomes" id="UP000005446">
    <property type="component" value="Unassembled WGS sequence"/>
</dbReference>
<organism evidence="5 6">
    <name type="scientific">Glarea lozoyensis (strain ATCC 74030 / MF5533)</name>
    <dbReference type="NCBI Taxonomy" id="1104152"/>
    <lineage>
        <taxon>Eukaryota</taxon>
        <taxon>Fungi</taxon>
        <taxon>Dikarya</taxon>
        <taxon>Ascomycota</taxon>
        <taxon>Pezizomycotina</taxon>
        <taxon>Leotiomycetes</taxon>
        <taxon>Helotiales</taxon>
        <taxon>Helotiaceae</taxon>
        <taxon>Glarea</taxon>
    </lineage>
</organism>
<dbReference type="PANTHER" id="PTHR11177">
    <property type="entry name" value="CHITINASE"/>
    <property type="match status" value="1"/>
</dbReference>
<gene>
    <name evidence="5" type="ORF">M7I_3053</name>
</gene>
<evidence type="ECO:0000256" key="2">
    <source>
        <dbReference type="SAM" id="MobiDB-lite"/>
    </source>
</evidence>
<feature type="domain" description="GH18" evidence="4">
    <location>
        <begin position="1"/>
        <end position="276"/>
    </location>
</feature>
<evidence type="ECO:0000256" key="3">
    <source>
        <dbReference type="SAM" id="SignalP"/>
    </source>
</evidence>
<evidence type="ECO:0000259" key="4">
    <source>
        <dbReference type="PROSITE" id="PS51910"/>
    </source>
</evidence>
<dbReference type="InterPro" id="IPR001223">
    <property type="entry name" value="Glyco_hydro18_cat"/>
</dbReference>
<dbReference type="InterPro" id="IPR011583">
    <property type="entry name" value="Chitinase_II/V-like_cat"/>
</dbReference>
<feature type="signal peptide" evidence="3">
    <location>
        <begin position="1"/>
        <end position="18"/>
    </location>
</feature>
<comment type="caution">
    <text evidence="5">The sequence shown here is derived from an EMBL/GenBank/DDBJ whole genome shotgun (WGS) entry which is preliminary data.</text>
</comment>
<reference evidence="5 6" key="1">
    <citation type="journal article" date="2012" name="Eukaryot. Cell">
        <title>Genome sequence of the fungus Glarea lozoyensis: the first genome sequence of a species from the Helotiaceae family.</title>
        <authorList>
            <person name="Youssar L."/>
            <person name="Gruening B.A."/>
            <person name="Erxleben A."/>
            <person name="Guenther S."/>
            <person name="Huettel W."/>
        </authorList>
    </citation>
    <scope>NUCLEOTIDE SEQUENCE [LARGE SCALE GENOMIC DNA]</scope>
    <source>
        <strain evidence="6">ATCC 74030 / MF5533</strain>
    </source>
</reference>
<dbReference type="PANTHER" id="PTHR11177:SF333">
    <property type="entry name" value="CHITINASE"/>
    <property type="match status" value="1"/>
</dbReference>
<dbReference type="GO" id="GO:0008061">
    <property type="term" value="F:chitin binding"/>
    <property type="evidence" value="ECO:0007669"/>
    <property type="project" value="InterPro"/>
</dbReference>
<dbReference type="SMART" id="SM00636">
    <property type="entry name" value="Glyco_18"/>
    <property type="match status" value="1"/>
</dbReference>
<evidence type="ECO:0000256" key="1">
    <source>
        <dbReference type="ARBA" id="ARBA00012729"/>
    </source>
</evidence>
<dbReference type="EMBL" id="AGUE01000068">
    <property type="protein sequence ID" value="EHL00981.1"/>
    <property type="molecule type" value="Genomic_DNA"/>
</dbReference>
<dbReference type="GO" id="GO:0005975">
    <property type="term" value="P:carbohydrate metabolic process"/>
    <property type="evidence" value="ECO:0007669"/>
    <property type="project" value="InterPro"/>
</dbReference>
<dbReference type="SUPFAM" id="SSF51445">
    <property type="entry name" value="(Trans)glycosidases"/>
    <property type="match status" value="1"/>
</dbReference>
<keyword evidence="6" id="KW-1185">Reference proteome</keyword>
<feature type="region of interest" description="Disordered" evidence="2">
    <location>
        <begin position="253"/>
        <end position="276"/>
    </location>
</feature>
<dbReference type="AlphaFoldDB" id="H0EKF5"/>
<name>H0EKF5_GLAL7</name>
<dbReference type="InterPro" id="IPR017853">
    <property type="entry name" value="GH"/>
</dbReference>
<dbReference type="EC" id="3.2.1.14" evidence="1"/>
<dbReference type="Gene3D" id="3.20.20.80">
    <property type="entry name" value="Glycosidases"/>
    <property type="match status" value="1"/>
</dbReference>
<protein>
    <recommendedName>
        <fullName evidence="1">chitinase</fullName>
        <ecNumber evidence="1">3.2.1.14</ecNumber>
    </recommendedName>
</protein>
<dbReference type="InterPro" id="IPR050314">
    <property type="entry name" value="Glycosyl_Hydrlase_18"/>
</dbReference>
<dbReference type="HOGENOM" id="CLU_1008490_0_0_1"/>
<accession>H0EKF5</accession>
<evidence type="ECO:0000313" key="5">
    <source>
        <dbReference type="EMBL" id="EHL00981.1"/>
    </source>
</evidence>